<evidence type="ECO:0000313" key="4">
    <source>
        <dbReference type="Proteomes" id="UP000010119"/>
    </source>
</evidence>
<dbReference type="PRINTS" id="PR00081">
    <property type="entry name" value="GDHRDH"/>
</dbReference>
<proteinExistence type="inferred from homology"/>
<protein>
    <submittedName>
        <fullName evidence="3">Oxidoreductase, short chain dehydrogenase/reductase family protein</fullName>
        <ecNumber evidence="3">1.1.1.100</ecNumber>
    </submittedName>
</protein>
<dbReference type="SUPFAM" id="SSF51735">
    <property type="entry name" value="NAD(P)-binding Rossmann-fold domains"/>
    <property type="match status" value="1"/>
</dbReference>
<evidence type="ECO:0000256" key="1">
    <source>
        <dbReference type="ARBA" id="ARBA00006484"/>
    </source>
</evidence>
<dbReference type="InterPro" id="IPR036291">
    <property type="entry name" value="NAD(P)-bd_dom_sf"/>
</dbReference>
<dbReference type="Proteomes" id="UP000010119">
    <property type="component" value="Unassembled WGS sequence"/>
</dbReference>
<dbReference type="EC" id="1.1.1.100" evidence="3"/>
<dbReference type="eggNOG" id="COG1028">
    <property type="taxonomic scope" value="Bacteria"/>
</dbReference>
<dbReference type="CDD" id="cd05233">
    <property type="entry name" value="SDR_c"/>
    <property type="match status" value="1"/>
</dbReference>
<dbReference type="InterPro" id="IPR020904">
    <property type="entry name" value="Sc_DH/Rdtase_CS"/>
</dbReference>
<name>D7UY63_LISGR</name>
<dbReference type="PANTHER" id="PTHR42879">
    <property type="entry name" value="3-OXOACYL-(ACYL-CARRIER-PROTEIN) REDUCTASE"/>
    <property type="match status" value="1"/>
</dbReference>
<sequence length="275" mass="29722">MKTIQEGGNSMELGLQGKIALVTGADSGIGLATAKQLVKEGTTVILTDKETERLKEAADQFDSGAKVFYHPADITKVSDLEALHQFISEKVGKIDILVQSAGITGAQGLFHEIDDAGWVDTIEVDLLGPVRVVREFLADLRAGGWGRLVLLASEDGVQPYDDELPYCCSKAGILAFAKGLSRTYAKEGLLVNCVSPAFIHTPMTDAMMDKRKKELAVTKEEAIASFLDEKRPFMALKRRGEPEEVASVITFLCSDKASFVNGSNYRVDSGSVATF</sequence>
<comment type="similarity">
    <text evidence="1">Belongs to the short-chain dehydrogenases/reductases (SDR) family.</text>
</comment>
<dbReference type="GO" id="GO:0004316">
    <property type="term" value="F:3-oxoacyl-[acyl-carrier-protein] reductase (NADPH) activity"/>
    <property type="evidence" value="ECO:0007669"/>
    <property type="project" value="UniProtKB-EC"/>
</dbReference>
<dbReference type="PROSITE" id="PS00061">
    <property type="entry name" value="ADH_SHORT"/>
    <property type="match status" value="1"/>
</dbReference>
<evidence type="ECO:0000313" key="3">
    <source>
        <dbReference type="EMBL" id="EFI84621.1"/>
    </source>
</evidence>
<dbReference type="EMBL" id="ACCR02000003">
    <property type="protein sequence ID" value="EFI84621.1"/>
    <property type="molecule type" value="Genomic_DNA"/>
</dbReference>
<evidence type="ECO:0000256" key="2">
    <source>
        <dbReference type="ARBA" id="ARBA00023002"/>
    </source>
</evidence>
<dbReference type="PANTHER" id="PTHR42879:SF2">
    <property type="entry name" value="3-OXOACYL-[ACYL-CARRIER-PROTEIN] REDUCTASE FABG"/>
    <property type="match status" value="1"/>
</dbReference>
<dbReference type="InterPro" id="IPR002347">
    <property type="entry name" value="SDR_fam"/>
</dbReference>
<dbReference type="PRINTS" id="PR00080">
    <property type="entry name" value="SDRFAMILY"/>
</dbReference>
<gene>
    <name evidence="3" type="primary">fabG9</name>
    <name evidence="3" type="ORF">HMPREF0556_11174</name>
</gene>
<dbReference type="Gene3D" id="3.40.50.720">
    <property type="entry name" value="NAD(P)-binding Rossmann-like Domain"/>
    <property type="match status" value="1"/>
</dbReference>
<keyword evidence="4" id="KW-1185">Reference proteome</keyword>
<organism evidence="3 4">
    <name type="scientific">Listeria grayi DSM 20601</name>
    <dbReference type="NCBI Taxonomy" id="525367"/>
    <lineage>
        <taxon>Bacteria</taxon>
        <taxon>Bacillati</taxon>
        <taxon>Bacillota</taxon>
        <taxon>Bacilli</taxon>
        <taxon>Bacillales</taxon>
        <taxon>Listeriaceae</taxon>
        <taxon>Listeria</taxon>
    </lineage>
</organism>
<dbReference type="STRING" id="525367.HMPREF0556_11174"/>
<dbReference type="GO" id="GO:0008206">
    <property type="term" value="P:bile acid metabolic process"/>
    <property type="evidence" value="ECO:0007669"/>
    <property type="project" value="UniProtKB-ARBA"/>
</dbReference>
<dbReference type="InterPro" id="IPR050259">
    <property type="entry name" value="SDR"/>
</dbReference>
<dbReference type="Pfam" id="PF13561">
    <property type="entry name" value="adh_short_C2"/>
    <property type="match status" value="1"/>
</dbReference>
<dbReference type="AlphaFoldDB" id="D7UY63"/>
<dbReference type="HOGENOM" id="CLU_010194_1_2_9"/>
<dbReference type="FunFam" id="3.40.50.720:FF:000084">
    <property type="entry name" value="Short-chain dehydrogenase reductase"/>
    <property type="match status" value="1"/>
</dbReference>
<reference evidence="3" key="1">
    <citation type="submission" date="2010-06" db="EMBL/GenBank/DDBJ databases">
        <authorList>
            <person name="Muzny D."/>
            <person name="Qin X."/>
            <person name="Buhay C."/>
            <person name="Dugan-Rocha S."/>
            <person name="Ding Y."/>
            <person name="Chen G."/>
            <person name="Hawes A."/>
            <person name="Holder M."/>
            <person name="Jhangiani S."/>
            <person name="Johnson A."/>
            <person name="Khan Z."/>
            <person name="Li Z."/>
            <person name="Liu W."/>
            <person name="Liu X."/>
            <person name="Perez L."/>
            <person name="Shen H."/>
            <person name="Wang Q."/>
            <person name="Watt J."/>
            <person name="Xi L."/>
            <person name="Xin Y."/>
            <person name="Zhou J."/>
            <person name="Deng J."/>
            <person name="Jiang H."/>
            <person name="Liu Y."/>
            <person name="Qu J."/>
            <person name="Song X.-Z."/>
            <person name="Zhang L."/>
            <person name="Villasana D."/>
            <person name="Johnson A."/>
            <person name="Liu J."/>
            <person name="Liyanage D."/>
            <person name="Lorensuhewa L."/>
            <person name="Robinson T."/>
            <person name="Song A."/>
            <person name="Song B.-B."/>
            <person name="Dinh H."/>
            <person name="Thornton R."/>
            <person name="Coyle M."/>
            <person name="Francisco L."/>
            <person name="Jackson L."/>
            <person name="Javaid M."/>
            <person name="Korchina V."/>
            <person name="Kovar C."/>
            <person name="Mata R."/>
            <person name="Mathew T."/>
            <person name="Ngo R."/>
            <person name="Nguyen L."/>
            <person name="Nguyen N."/>
            <person name="Okwuonu G."/>
            <person name="Ongeri F."/>
            <person name="Pham C."/>
            <person name="Simmons D."/>
            <person name="Wilczek-Boney K."/>
            <person name="Hale W."/>
            <person name="Jakkamsetti A."/>
            <person name="Pham P."/>
            <person name="Ruth R."/>
            <person name="San Lucas F."/>
            <person name="Warren J."/>
            <person name="Zhang J."/>
            <person name="Zhao Z."/>
            <person name="Zhou C."/>
            <person name="Zhu D."/>
            <person name="Lee S."/>
            <person name="Bess C."/>
            <person name="Blankenburg K."/>
            <person name="Forbes L."/>
            <person name="Fu Q."/>
            <person name="Gubbala S."/>
            <person name="Hirani K."/>
            <person name="Jayaseelan J.C."/>
            <person name="Lara F."/>
            <person name="Munidasa M."/>
            <person name="Palculict T."/>
            <person name="Patil S."/>
            <person name="Pu L.-L."/>
            <person name="Saada N."/>
            <person name="Tang L."/>
            <person name="Weissenberger G."/>
            <person name="Zhu Y."/>
            <person name="Hemphill L."/>
            <person name="Shang Y."/>
            <person name="Youmans B."/>
            <person name="Ayvaz T."/>
            <person name="Ross M."/>
            <person name="Santibanez J."/>
            <person name="Aqrawi P."/>
            <person name="Gross S."/>
            <person name="Joshi V."/>
            <person name="Fowler G."/>
            <person name="Nazareth L."/>
            <person name="Reid J."/>
            <person name="Worley K."/>
            <person name="Petrosino J."/>
            <person name="Highlander S."/>
            <person name="Gibbs R."/>
        </authorList>
    </citation>
    <scope>NUCLEOTIDE SEQUENCE [LARGE SCALE GENOMIC DNA]</scope>
    <source>
        <strain evidence="3">DSM 20601</strain>
    </source>
</reference>
<comment type="caution">
    <text evidence="3">The sequence shown here is derived from an EMBL/GenBank/DDBJ whole genome shotgun (WGS) entry which is preliminary data.</text>
</comment>
<accession>D7UY63</accession>
<keyword evidence="2 3" id="KW-0560">Oxidoreductase</keyword>